<organism evidence="2 3">
    <name type="scientific">Niabella drilacis (strain DSM 25811 / CCM 8410 / CCUG 62505 / LMG 26954 / E90)</name>
    <dbReference type="NCBI Taxonomy" id="1285928"/>
    <lineage>
        <taxon>Bacteria</taxon>
        <taxon>Pseudomonadati</taxon>
        <taxon>Bacteroidota</taxon>
        <taxon>Chitinophagia</taxon>
        <taxon>Chitinophagales</taxon>
        <taxon>Chitinophagaceae</taxon>
        <taxon>Niabella</taxon>
    </lineage>
</organism>
<evidence type="ECO:0008006" key="4">
    <source>
        <dbReference type="Google" id="ProtNLM"/>
    </source>
</evidence>
<accession>A0A1G6NHM8</accession>
<keyword evidence="1" id="KW-0812">Transmembrane</keyword>
<gene>
    <name evidence="2" type="ORF">SAMN04487894_103264</name>
</gene>
<feature type="transmembrane region" description="Helical" evidence="1">
    <location>
        <begin position="111"/>
        <end position="130"/>
    </location>
</feature>
<dbReference type="STRING" id="1285928.SAMN04487894_103264"/>
<reference evidence="3" key="1">
    <citation type="submission" date="2016-10" db="EMBL/GenBank/DDBJ databases">
        <authorList>
            <person name="Varghese N."/>
            <person name="Submissions S."/>
        </authorList>
    </citation>
    <scope>NUCLEOTIDE SEQUENCE [LARGE SCALE GENOMIC DNA]</scope>
    <source>
        <strain evidence="3">DSM 25811 / CCM 8410 / LMG 26954 / E90</strain>
    </source>
</reference>
<name>A0A1G6NHM8_NIADE</name>
<evidence type="ECO:0000313" key="2">
    <source>
        <dbReference type="EMBL" id="SDC66826.1"/>
    </source>
</evidence>
<sequence length="411" mass="45892">MTDNQQFLEKCRKLIEEKLGWGSSNQWQNQDFENLGDRIFEVTGVVLSASTLKRIWGKVQYNSKPNLSTLDALARFAGFANWRTFTASVISPQPEPAAPAPSSKKRRSFKIILLMLALAGAALLIGSIFVRQPRSPLTFDQLRFSSKPVTLGVPNTVIFEYDATHSNADSVFIQQSWDPKRKFSVDKNLHTYTSTYYMPGFYKAKLILNDSVVREHELIIESGGWMGAILREPVPVYVTDRLHTVPGQTGISQQDLNDLHIEQDKTAPIVTLANVSREPDISSRNFLLSLDLQNTYHGTPSPCLHTNIVVLGTDGYLLLPLGKPGCAGEFNMMLGELPVEGRTHDLSAFGVDFSKPVQLKCEVRERHIQITVNNKEAYAGRFEKDIGKIVGVQVNFFGTGFIRNFQLKATG</sequence>
<evidence type="ECO:0000256" key="1">
    <source>
        <dbReference type="SAM" id="Phobius"/>
    </source>
</evidence>
<dbReference type="RefSeq" id="WP_090389430.1">
    <property type="nucleotide sequence ID" value="NZ_FMZO01000003.1"/>
</dbReference>
<dbReference type="Proteomes" id="UP000198757">
    <property type="component" value="Unassembled WGS sequence"/>
</dbReference>
<proteinExistence type="predicted"/>
<keyword evidence="1" id="KW-0472">Membrane</keyword>
<dbReference type="AlphaFoldDB" id="A0A1G6NHM8"/>
<keyword evidence="3" id="KW-1185">Reference proteome</keyword>
<dbReference type="OrthoDB" id="639802at2"/>
<dbReference type="EMBL" id="FMZO01000003">
    <property type="protein sequence ID" value="SDC66826.1"/>
    <property type="molecule type" value="Genomic_DNA"/>
</dbReference>
<protein>
    <recommendedName>
        <fullName evidence="4">PKD domain-containing protein</fullName>
    </recommendedName>
</protein>
<keyword evidence="1" id="KW-1133">Transmembrane helix</keyword>
<evidence type="ECO:0000313" key="3">
    <source>
        <dbReference type="Proteomes" id="UP000198757"/>
    </source>
</evidence>